<protein>
    <recommendedName>
        <fullName evidence="6">LNR domain-containing protein</fullName>
    </recommendedName>
</protein>
<keyword evidence="8" id="KW-1185">Reference proteome</keyword>
<dbReference type="GeneID" id="24123422"/>
<keyword evidence="5" id="KW-1133">Transmembrane helix</keyword>
<dbReference type="InterPro" id="IPR032675">
    <property type="entry name" value="LRR_dom_sf"/>
</dbReference>
<feature type="domain" description="LNR" evidence="6">
    <location>
        <begin position="606"/>
        <end position="648"/>
    </location>
</feature>
<evidence type="ECO:0000256" key="3">
    <source>
        <dbReference type="ARBA" id="ARBA00023157"/>
    </source>
</evidence>
<keyword evidence="5" id="KW-0812">Transmembrane</keyword>
<evidence type="ECO:0000256" key="1">
    <source>
        <dbReference type="ARBA" id="ARBA00022729"/>
    </source>
</evidence>
<reference evidence="7 8" key="1">
    <citation type="journal article" date="2013" name="PLoS Genet.">
        <title>Distinctive expansion of potential virulence genes in the genome of the oomycete fish pathogen Saprolegnia parasitica.</title>
        <authorList>
            <person name="Jiang R.H."/>
            <person name="de Bruijn I."/>
            <person name="Haas B.J."/>
            <person name="Belmonte R."/>
            <person name="Lobach L."/>
            <person name="Christie J."/>
            <person name="van den Ackerveken G."/>
            <person name="Bottin A."/>
            <person name="Bulone V."/>
            <person name="Diaz-Moreno S.M."/>
            <person name="Dumas B."/>
            <person name="Fan L."/>
            <person name="Gaulin E."/>
            <person name="Govers F."/>
            <person name="Grenville-Briggs L.J."/>
            <person name="Horner N.R."/>
            <person name="Levin J.Z."/>
            <person name="Mammella M."/>
            <person name="Meijer H.J."/>
            <person name="Morris P."/>
            <person name="Nusbaum C."/>
            <person name="Oome S."/>
            <person name="Phillips A.J."/>
            <person name="van Rooyen D."/>
            <person name="Rzeszutek E."/>
            <person name="Saraiva M."/>
            <person name="Secombes C.J."/>
            <person name="Seidl M.F."/>
            <person name="Snel B."/>
            <person name="Stassen J.H."/>
            <person name="Sykes S."/>
            <person name="Tripathy S."/>
            <person name="van den Berg H."/>
            <person name="Vega-Arreguin J.C."/>
            <person name="Wawra S."/>
            <person name="Young S.K."/>
            <person name="Zeng Q."/>
            <person name="Dieguez-Uribeondo J."/>
            <person name="Russ C."/>
            <person name="Tyler B.M."/>
            <person name="van West P."/>
        </authorList>
    </citation>
    <scope>NUCLEOTIDE SEQUENCE [LARGE SCALE GENOMIC DNA]</scope>
    <source>
        <strain evidence="7 8">CBS 223.65</strain>
    </source>
</reference>
<dbReference type="Gene3D" id="3.30.300.320">
    <property type="match status" value="1"/>
</dbReference>
<evidence type="ECO:0000313" key="8">
    <source>
        <dbReference type="Proteomes" id="UP000030745"/>
    </source>
</evidence>
<name>A0A067D6W3_SAPPC</name>
<keyword evidence="2" id="KW-0677">Repeat</keyword>
<evidence type="ECO:0000313" key="7">
    <source>
        <dbReference type="EMBL" id="KDO34732.1"/>
    </source>
</evidence>
<dbReference type="OrthoDB" id="75101at2759"/>
<dbReference type="PANTHER" id="PTHR24373:SF370">
    <property type="entry name" value="FISH-LIPS, ISOFORM E"/>
    <property type="match status" value="1"/>
</dbReference>
<dbReference type="OMA" id="FTVWWFI"/>
<organism evidence="7 8">
    <name type="scientific">Saprolegnia parasitica (strain CBS 223.65)</name>
    <dbReference type="NCBI Taxonomy" id="695850"/>
    <lineage>
        <taxon>Eukaryota</taxon>
        <taxon>Sar</taxon>
        <taxon>Stramenopiles</taxon>
        <taxon>Oomycota</taxon>
        <taxon>Saprolegniomycetes</taxon>
        <taxon>Saprolegniales</taxon>
        <taxon>Saprolegniaceae</taxon>
        <taxon>Saprolegnia</taxon>
    </lineage>
</organism>
<dbReference type="STRING" id="695850.A0A067D6W3"/>
<accession>A0A067D6W3</accession>
<dbReference type="EMBL" id="KK583190">
    <property type="protein sequence ID" value="KDO34732.1"/>
    <property type="molecule type" value="Genomic_DNA"/>
</dbReference>
<dbReference type="Pfam" id="PF00066">
    <property type="entry name" value="Notch"/>
    <property type="match status" value="1"/>
</dbReference>
<evidence type="ECO:0000256" key="2">
    <source>
        <dbReference type="ARBA" id="ARBA00022737"/>
    </source>
</evidence>
<proteinExistence type="predicted"/>
<feature type="transmembrane region" description="Helical" evidence="5">
    <location>
        <begin position="34"/>
        <end position="59"/>
    </location>
</feature>
<dbReference type="GO" id="GO:0005615">
    <property type="term" value="C:extracellular space"/>
    <property type="evidence" value="ECO:0007669"/>
    <property type="project" value="TreeGrafter"/>
</dbReference>
<gene>
    <name evidence="7" type="ORF">SPRG_00794</name>
</gene>
<keyword evidence="5" id="KW-0472">Membrane</keyword>
<feature type="transmembrane region" description="Helical" evidence="5">
    <location>
        <begin position="199"/>
        <end position="221"/>
    </location>
</feature>
<dbReference type="Proteomes" id="UP000030745">
    <property type="component" value="Unassembled WGS sequence"/>
</dbReference>
<dbReference type="SMART" id="SM00004">
    <property type="entry name" value="NL"/>
    <property type="match status" value="1"/>
</dbReference>
<feature type="transmembrane region" description="Helical" evidence="5">
    <location>
        <begin position="248"/>
        <end position="274"/>
    </location>
</feature>
<dbReference type="GO" id="GO:0031012">
    <property type="term" value="C:extracellular matrix"/>
    <property type="evidence" value="ECO:0007669"/>
    <property type="project" value="TreeGrafter"/>
</dbReference>
<dbReference type="InterPro" id="IPR050328">
    <property type="entry name" value="Dev_Immune_Receptor"/>
</dbReference>
<evidence type="ECO:0000256" key="4">
    <source>
        <dbReference type="ARBA" id="ARBA00023180"/>
    </source>
</evidence>
<feature type="transmembrane region" description="Helical" evidence="5">
    <location>
        <begin position="74"/>
        <end position="95"/>
    </location>
</feature>
<keyword evidence="1" id="KW-0732">Signal</keyword>
<evidence type="ECO:0000259" key="6">
    <source>
        <dbReference type="SMART" id="SM00004"/>
    </source>
</evidence>
<dbReference type="Gene3D" id="3.80.10.10">
    <property type="entry name" value="Ribonuclease Inhibitor"/>
    <property type="match status" value="1"/>
</dbReference>
<dbReference type="KEGG" id="spar:SPRG_00794"/>
<dbReference type="SUPFAM" id="SSF52058">
    <property type="entry name" value="L domain-like"/>
    <property type="match status" value="1"/>
</dbReference>
<dbReference type="VEuPathDB" id="FungiDB:SPRG_00794"/>
<keyword evidence="3" id="KW-1015">Disulfide bond</keyword>
<feature type="transmembrane region" description="Helical" evidence="5">
    <location>
        <begin position="165"/>
        <end position="187"/>
    </location>
</feature>
<feature type="transmembrane region" description="Helical" evidence="5">
    <location>
        <begin position="315"/>
        <end position="336"/>
    </location>
</feature>
<sequence length="657" mass="73440">MVAVVPSLGPRAADVVWRYDPPEYLFNSFQRASVLLCVALLHALSVFYLLAMLIVYWVLPPSEMRIFNIYSRQLSFGVSMALGLLHLHGIGLVLVPHEHRHERRHERSGCCIWHHRWYRLAFGRYGPFGLYGPLYSVRLACKLVLQLPMQIYRAYQMSRLLTTPTLAFACTFVLGLRCSILPALLRLPSAHARRWTPAVFEAMIDFTLSTGIPLCLIYPALHDYYLAGNKDMAQNHIWLNRSILLGRFVAMTSLVDVFASSFFFVTSYFSLVALNHGIRVSKGHYVQHRKSLEHGLQISARIETRTWLVQRSNKVFWLVALLASAVLIGVASTSLYRAPCPSGCKLQTYPWFALECTCIMFTLNCKQHDVGDVDAFVAANLKHVFDLSILQCHLPHGLAATTMRSLENVYALALDATATVLWDVPIDAMPPSLFAVYLYNMAMPSLPTAIADAWPNLQYLFLRNLGFGQNKSVGHWPQLSQLFLVGLNLTDAPLEALAPTLTEVVLDNNALRELPLALFSLPQLTLLSLINNSISELPFTALPPTLRHVYLGGNPIQHVPANLSLELFLSARLDLRDTPFCNRLLTYDAARHASWALSPIERDIVAMGAEDLCGRACNVGCHPNQIGNGQCNLPCFTPACAFDDGDCVDYVFPLDEV</sequence>
<keyword evidence="4" id="KW-0325">Glycoprotein</keyword>
<dbReference type="AlphaFoldDB" id="A0A067D6W3"/>
<dbReference type="InterPro" id="IPR000800">
    <property type="entry name" value="Notch_dom"/>
</dbReference>
<dbReference type="PANTHER" id="PTHR24373">
    <property type="entry name" value="SLIT RELATED LEUCINE-RICH REPEAT NEURONAL PROTEIN"/>
    <property type="match status" value="1"/>
</dbReference>
<dbReference type="RefSeq" id="XP_012194401.1">
    <property type="nucleotide sequence ID" value="XM_012339011.1"/>
</dbReference>
<evidence type="ECO:0000256" key="5">
    <source>
        <dbReference type="SAM" id="Phobius"/>
    </source>
</evidence>